<feature type="transmembrane region" description="Helical" evidence="1">
    <location>
        <begin position="137"/>
        <end position="162"/>
    </location>
</feature>
<gene>
    <name evidence="2" type="ORF">bhn_I2252</name>
</gene>
<sequence length="216" mass="22895">MDNTSMLGRKTTEESIGLSSKTRFMVETALMIAIVLIMGNTVLGTIPTPILKASIVTVPVALAAMLIGPQAGIICGLVFGLNSFVGAFTGSSLMLSTLFSINPIGAFFTAVVARVLDATLVSFIYKALHRGKLKPASYYITGALMPIFNTVFFMGTLCLFFYNTEYVQGMVTKYNATNPFAFVVAMVGVQATVEAVIGCILAGTLGVVLSKVLHRG</sequence>
<dbReference type="InterPro" id="IPR024529">
    <property type="entry name" value="ECF_trnsprt_substrate-spec"/>
</dbReference>
<proteinExistence type="predicted"/>
<reference evidence="3" key="1">
    <citation type="submission" date="2016-10" db="EMBL/GenBank/DDBJ databases">
        <title>The complete genome sequence of the rumen bacterium Butyrivibrio hungatei MB2003.</title>
        <authorList>
            <person name="Palevich N."/>
            <person name="Kelly W.J."/>
            <person name="Leahy S.C."/>
            <person name="Altermann E."/>
            <person name="Rakonjac J."/>
            <person name="Attwood G.T."/>
        </authorList>
    </citation>
    <scope>NUCLEOTIDE SEQUENCE [LARGE SCALE GENOMIC DNA]</scope>
    <source>
        <strain evidence="3">MB2003</strain>
    </source>
</reference>
<evidence type="ECO:0008006" key="4">
    <source>
        <dbReference type="Google" id="ProtNLM"/>
    </source>
</evidence>
<keyword evidence="1" id="KW-1133">Transmembrane helix</keyword>
<name>A0A1D9P544_9FIRM</name>
<dbReference type="EMBL" id="CP017831">
    <property type="protein sequence ID" value="AOZ97285.1"/>
    <property type="molecule type" value="Genomic_DNA"/>
</dbReference>
<organism evidence="2 3">
    <name type="scientific">Butyrivibrio hungatei</name>
    <dbReference type="NCBI Taxonomy" id="185008"/>
    <lineage>
        <taxon>Bacteria</taxon>
        <taxon>Bacillati</taxon>
        <taxon>Bacillota</taxon>
        <taxon>Clostridia</taxon>
        <taxon>Lachnospirales</taxon>
        <taxon>Lachnospiraceae</taxon>
        <taxon>Butyrivibrio</taxon>
    </lineage>
</organism>
<accession>A0A1D9P544</accession>
<protein>
    <recommendedName>
        <fullName evidence="4">ECF transporter S component</fullName>
    </recommendedName>
</protein>
<dbReference type="GO" id="GO:0022857">
    <property type="term" value="F:transmembrane transporter activity"/>
    <property type="evidence" value="ECO:0007669"/>
    <property type="project" value="InterPro"/>
</dbReference>
<feature type="transmembrane region" description="Helical" evidence="1">
    <location>
        <begin position="182"/>
        <end position="209"/>
    </location>
</feature>
<evidence type="ECO:0000256" key="1">
    <source>
        <dbReference type="SAM" id="Phobius"/>
    </source>
</evidence>
<feature type="transmembrane region" description="Helical" evidence="1">
    <location>
        <begin position="74"/>
        <end position="98"/>
    </location>
</feature>
<evidence type="ECO:0000313" key="3">
    <source>
        <dbReference type="Proteomes" id="UP000179284"/>
    </source>
</evidence>
<feature type="transmembrane region" description="Helical" evidence="1">
    <location>
        <begin position="104"/>
        <end position="125"/>
    </location>
</feature>
<dbReference type="Proteomes" id="UP000179284">
    <property type="component" value="Chromosome I"/>
</dbReference>
<keyword evidence="1" id="KW-0812">Transmembrane</keyword>
<dbReference type="Gene3D" id="1.10.1760.20">
    <property type="match status" value="1"/>
</dbReference>
<dbReference type="KEGG" id="bhu:bhn_I2252"/>
<evidence type="ECO:0000313" key="2">
    <source>
        <dbReference type="EMBL" id="AOZ97285.1"/>
    </source>
</evidence>
<keyword evidence="1" id="KW-0472">Membrane</keyword>
<feature type="transmembrane region" description="Helical" evidence="1">
    <location>
        <begin position="24"/>
        <end position="43"/>
    </location>
</feature>
<keyword evidence="3" id="KW-1185">Reference proteome</keyword>
<dbReference type="AlphaFoldDB" id="A0A1D9P544"/>
<dbReference type="RefSeq" id="WP_236845917.1">
    <property type="nucleotide sequence ID" value="NZ_CP017831.1"/>
</dbReference>
<dbReference type="Pfam" id="PF12822">
    <property type="entry name" value="ECF_trnsprt"/>
    <property type="match status" value="1"/>
</dbReference>